<gene>
    <name evidence="2" type="ORF">G2W53_023832</name>
</gene>
<reference evidence="2" key="1">
    <citation type="submission" date="2020-09" db="EMBL/GenBank/DDBJ databases">
        <title>Genome-Enabled Discovery of Anthraquinone Biosynthesis in Senna tora.</title>
        <authorList>
            <person name="Kang S.-H."/>
            <person name="Pandey R.P."/>
            <person name="Lee C.-M."/>
            <person name="Sim J.-S."/>
            <person name="Jeong J.-T."/>
            <person name="Choi B.-S."/>
            <person name="Jung M."/>
            <person name="Ginzburg D."/>
            <person name="Zhao K."/>
            <person name="Won S.Y."/>
            <person name="Oh T.-J."/>
            <person name="Yu Y."/>
            <person name="Kim N.-H."/>
            <person name="Lee O.R."/>
            <person name="Lee T.-H."/>
            <person name="Bashyal P."/>
            <person name="Kim T.-S."/>
            <person name="Lee W.-H."/>
            <person name="Kawkins C."/>
            <person name="Kim C.-K."/>
            <person name="Kim J.S."/>
            <person name="Ahn B.O."/>
            <person name="Rhee S.Y."/>
            <person name="Sohng J.K."/>
        </authorList>
    </citation>
    <scope>NUCLEOTIDE SEQUENCE</scope>
    <source>
        <tissue evidence="2">Leaf</tissue>
    </source>
</reference>
<accession>A0A834WDB0</accession>
<proteinExistence type="predicted"/>
<feature type="region of interest" description="Disordered" evidence="1">
    <location>
        <begin position="92"/>
        <end position="112"/>
    </location>
</feature>
<dbReference type="EMBL" id="JAAIUW010000008">
    <property type="protein sequence ID" value="KAF7818377.1"/>
    <property type="molecule type" value="Genomic_DNA"/>
</dbReference>
<name>A0A834WDB0_9FABA</name>
<evidence type="ECO:0000313" key="3">
    <source>
        <dbReference type="Proteomes" id="UP000634136"/>
    </source>
</evidence>
<dbReference type="Proteomes" id="UP000634136">
    <property type="component" value="Unassembled WGS sequence"/>
</dbReference>
<evidence type="ECO:0000256" key="1">
    <source>
        <dbReference type="SAM" id="MobiDB-lite"/>
    </source>
</evidence>
<protein>
    <submittedName>
        <fullName evidence="2">Uncharacterized protein</fullName>
    </submittedName>
</protein>
<comment type="caution">
    <text evidence="2">The sequence shown here is derived from an EMBL/GenBank/DDBJ whole genome shotgun (WGS) entry which is preliminary data.</text>
</comment>
<dbReference type="AlphaFoldDB" id="A0A834WDB0"/>
<evidence type="ECO:0000313" key="2">
    <source>
        <dbReference type="EMBL" id="KAF7818377.1"/>
    </source>
</evidence>
<organism evidence="2 3">
    <name type="scientific">Senna tora</name>
    <dbReference type="NCBI Taxonomy" id="362788"/>
    <lineage>
        <taxon>Eukaryota</taxon>
        <taxon>Viridiplantae</taxon>
        <taxon>Streptophyta</taxon>
        <taxon>Embryophyta</taxon>
        <taxon>Tracheophyta</taxon>
        <taxon>Spermatophyta</taxon>
        <taxon>Magnoliopsida</taxon>
        <taxon>eudicotyledons</taxon>
        <taxon>Gunneridae</taxon>
        <taxon>Pentapetalae</taxon>
        <taxon>rosids</taxon>
        <taxon>fabids</taxon>
        <taxon>Fabales</taxon>
        <taxon>Fabaceae</taxon>
        <taxon>Caesalpinioideae</taxon>
        <taxon>Cassia clade</taxon>
        <taxon>Senna</taxon>
    </lineage>
</organism>
<sequence>MTKIFGTSSGSIAVTGFRELEMKMTKPARRELFMNSLTELMFGWVSFELVDVFSIIMAASKMKTNNKRVEIAMDSIEIHLVIENNDIEKYPLHQTTASPPPPLMIPRPKRSPNKANSYVPLVYKSSKRDDYLWY</sequence>
<keyword evidence="3" id="KW-1185">Reference proteome</keyword>